<evidence type="ECO:0000256" key="3">
    <source>
        <dbReference type="ARBA" id="ARBA00022692"/>
    </source>
</evidence>
<dbReference type="Proteomes" id="UP000018040">
    <property type="component" value="Unassembled WGS sequence"/>
</dbReference>
<evidence type="ECO:0000256" key="4">
    <source>
        <dbReference type="ARBA" id="ARBA00022989"/>
    </source>
</evidence>
<evidence type="ECO:0000256" key="6">
    <source>
        <dbReference type="RuleBase" id="RU361206"/>
    </source>
</evidence>
<evidence type="ECO:0000313" key="8">
    <source>
        <dbReference type="EMBL" id="ESU40814.1"/>
    </source>
</evidence>
<keyword evidence="3 6" id="KW-0812">Transmembrane</keyword>
<dbReference type="EMBL" id="AHHH01000171">
    <property type="protein sequence ID" value="ESU40814.1"/>
    <property type="molecule type" value="Genomic_DNA"/>
</dbReference>
<comment type="similarity">
    <text evidence="2 6">Belongs to the TVP23 family.</text>
</comment>
<dbReference type="InterPro" id="IPR008564">
    <property type="entry name" value="TVP23-like"/>
</dbReference>
<comment type="subcellular location">
    <subcellularLocation>
        <location evidence="1 6">Membrane</location>
        <topology evidence="1 6">Multi-pass membrane protein</topology>
    </subcellularLocation>
</comment>
<accession>V6TQE4</accession>
<evidence type="ECO:0000256" key="2">
    <source>
        <dbReference type="ARBA" id="ARBA00005467"/>
    </source>
</evidence>
<feature type="transmembrane region" description="Helical" evidence="6">
    <location>
        <begin position="92"/>
        <end position="110"/>
    </location>
</feature>
<reference evidence="9" key="1">
    <citation type="submission" date="2012-02" db="EMBL/GenBank/DDBJ databases">
        <title>Genome sequencing of Giardia lamblia Genotypes A2 and B isolates (DH and GS) and comparative analysis with the genomes of Genotypes A1 and E (WB and Pig).</title>
        <authorList>
            <person name="Adam R."/>
            <person name="Dahlstrom E."/>
            <person name="Martens C."/>
            <person name="Bruno D."/>
            <person name="Barbian K."/>
            <person name="Porcella S.F."/>
            <person name="Nash T."/>
        </authorList>
    </citation>
    <scope>NUCLEOTIDE SEQUENCE</scope>
    <source>
        <strain evidence="9">GS</strain>
    </source>
</reference>
<proteinExistence type="inferred from homology"/>
<dbReference type="GO" id="GO:0000139">
    <property type="term" value="C:Golgi membrane"/>
    <property type="evidence" value="ECO:0007669"/>
    <property type="project" value="TreeGrafter"/>
</dbReference>
<keyword evidence="5 6" id="KW-0472">Membrane</keyword>
<keyword evidence="4 6" id="KW-1133">Transmembrane helix</keyword>
<dbReference type="AlphaFoldDB" id="V6TQE4"/>
<evidence type="ECO:0000313" key="9">
    <source>
        <dbReference type="Proteomes" id="UP000018040"/>
    </source>
</evidence>
<dbReference type="VEuPathDB" id="GiardiaDB:DHA2_153713"/>
<evidence type="ECO:0000256" key="7">
    <source>
        <dbReference type="SAM" id="MobiDB-lite"/>
    </source>
</evidence>
<dbReference type="GO" id="GO:0016192">
    <property type="term" value="P:vesicle-mediated transport"/>
    <property type="evidence" value="ECO:0007669"/>
    <property type="project" value="TreeGrafter"/>
</dbReference>
<dbReference type="VEuPathDB" id="GiardiaDB:QR46_0111"/>
<dbReference type="VEuPathDB" id="GiardiaDB:GL50803_0012035"/>
<feature type="compositionally biased region" description="Low complexity" evidence="7">
    <location>
        <begin position="222"/>
        <end position="251"/>
    </location>
</feature>
<feature type="region of interest" description="Disordered" evidence="7">
    <location>
        <begin position="215"/>
        <end position="251"/>
    </location>
</feature>
<reference evidence="8 9" key="2">
    <citation type="journal article" date="2013" name="Genome Biol. Evol.">
        <title>Genome sequencing of Giardia lamblia genotypes A2 and B isolates (DH and GS) and comparative analysis with the genomes of genotypes A1 and E (WB and Pig).</title>
        <authorList>
            <person name="Adam R.D."/>
            <person name="Dahlstrom E.W."/>
            <person name="Martens C.A."/>
            <person name="Bruno D.P."/>
            <person name="Barbian K.D."/>
            <person name="Ricklefs S.M."/>
            <person name="Hernandez M.M."/>
            <person name="Narla N.P."/>
            <person name="Patel R.B."/>
            <person name="Porcella S.F."/>
            <person name="Nash T.E."/>
        </authorList>
    </citation>
    <scope>NUCLEOTIDE SEQUENCE [LARGE SCALE GENOMIC DNA]</scope>
    <source>
        <strain evidence="8 9">GS</strain>
    </source>
</reference>
<evidence type="ECO:0000256" key="5">
    <source>
        <dbReference type="ARBA" id="ARBA00023136"/>
    </source>
</evidence>
<name>V6TQE4_GIAIN</name>
<dbReference type="GO" id="GO:0009306">
    <property type="term" value="P:protein secretion"/>
    <property type="evidence" value="ECO:0007669"/>
    <property type="project" value="TreeGrafter"/>
</dbReference>
<protein>
    <recommendedName>
        <fullName evidence="6">Golgi apparatus membrane protein TVP23 homolog</fullName>
    </recommendedName>
</protein>
<dbReference type="VEuPathDB" id="GiardiaDB:GL50581_3023"/>
<feature type="transmembrane region" description="Helical" evidence="6">
    <location>
        <begin position="182"/>
        <end position="201"/>
    </location>
</feature>
<dbReference type="OrthoDB" id="2151161at2759"/>
<comment type="caution">
    <text evidence="8">The sequence shown here is derived from an EMBL/GenBank/DDBJ whole genome shotgun (WGS) entry which is preliminary data.</text>
</comment>
<organism evidence="8 9">
    <name type="scientific">Giardia intestinalis</name>
    <name type="common">Giardia lamblia</name>
    <dbReference type="NCBI Taxonomy" id="5741"/>
    <lineage>
        <taxon>Eukaryota</taxon>
        <taxon>Metamonada</taxon>
        <taxon>Diplomonadida</taxon>
        <taxon>Hexamitidae</taxon>
        <taxon>Giardiinae</taxon>
        <taxon>Giardia</taxon>
    </lineage>
</organism>
<feature type="transmembrane region" description="Helical" evidence="6">
    <location>
        <begin position="152"/>
        <end position="176"/>
    </location>
</feature>
<sequence>MHSQRRRSIEIYGAFENLHFKKSMDFDFNAPAQQAPGDPYAPPQQNTEPATKKKRSKCNLEHVVVYSFFIILKSASPVMVLVMVALGTSANLLTILPPAILISVIDEWFTHHIAGRRMVRLRYHIYGSDGKSRTHYEFDTQTKANKCEAITFWAFLWALPLFWVIVFILSIVLFAVSFKVLVIIYAVAQGILSCITIYNFMMTRSMRSAKIREEKRTGKLTSAPVPAPVSAPQNNDYAAPQAQQQPDQFMF</sequence>
<evidence type="ECO:0000256" key="1">
    <source>
        <dbReference type="ARBA" id="ARBA00004141"/>
    </source>
</evidence>
<gene>
    <name evidence="8" type="ORF">GSB_153965</name>
</gene>
<dbReference type="Pfam" id="PF05832">
    <property type="entry name" value="DUF846"/>
    <property type="match status" value="1"/>
</dbReference>
<dbReference type="PANTHER" id="PTHR13019:SF7">
    <property type="entry name" value="GOLGI APPARATUS MEMBRANE PROTEIN TVP23"/>
    <property type="match status" value="1"/>
</dbReference>
<feature type="transmembrane region" description="Helical" evidence="6">
    <location>
        <begin position="63"/>
        <end position="86"/>
    </location>
</feature>
<dbReference type="PANTHER" id="PTHR13019">
    <property type="entry name" value="GOLGI APPARATUS MEMBRANE PROTEIN TVP23"/>
    <property type="match status" value="1"/>
</dbReference>